<comment type="caution">
    <text evidence="1">The sequence shown here is derived from an EMBL/GenBank/DDBJ whole genome shotgun (WGS) entry which is preliminary data.</text>
</comment>
<dbReference type="RefSeq" id="WP_125754334.1">
    <property type="nucleotide sequence ID" value="NZ_JBHTON010000039.1"/>
</dbReference>
<gene>
    <name evidence="1" type="ORF">ACFQ5J_11250</name>
</gene>
<sequence>MLEKQTIYMQVEHEFTGTGEVQEALILTPGMVLIPEPHLNFSADTVFAWLLPGYDWVVVQVADMTQYCQRVAKEALAPELMAQTWELKDTMDAVGENKEPLELPAKAVGQVSDFPQLNLTELSIWVPMVFDQAGTPVNVEVAMLIEQAHPISPRPLPKRLALPEQVDDDPEHLDLGIQQPAVYLDTPRYYELTADQPMMTLSHPKQVLTVSAHTKVTLLTSQPPRDAYPVRGYWVFAAMWQTALFVPEAALVMHAKPLSAKQYRALPDAIPQYWQIVRPYQWAKPHLQAPTDNVLPISAILALQLSPGQTDYAVTKAKWDRITEWIDVDVAELTTHAQPITALTYQRVLHQKLLRHINLFHPDPHVLIARINDLAEQSVAETIDLPNEWLPVAEAAALKPGFYAVTMGNTGAPGLLNVRRAVGDNIHEWRMQPQAAPLRLLLMPGDQVQGVDIAQLHLEPLQPSGMLIGRGNYIVGRDFPPGRYHLNGDGQGDWAISVYDDATSYAQALRMPSAAAINAVNPRAQQMLGQAFNFEQFANAPVEFHLGEVLTADYMQLMGGSNDLQLKLELIVD</sequence>
<name>A0ABW4E9A9_9LACO</name>
<evidence type="ECO:0000313" key="1">
    <source>
        <dbReference type="EMBL" id="MFD1485808.1"/>
    </source>
</evidence>
<protein>
    <submittedName>
        <fullName evidence="1">Uncharacterized protein</fullName>
    </submittedName>
</protein>
<dbReference type="EMBL" id="JBHTON010000039">
    <property type="protein sequence ID" value="MFD1485808.1"/>
    <property type="molecule type" value="Genomic_DNA"/>
</dbReference>
<keyword evidence="2" id="KW-1185">Reference proteome</keyword>
<organism evidence="1 2">
    <name type="scientific">Lacticaseibacillus baoqingensis</name>
    <dbReference type="NCBI Taxonomy" id="2486013"/>
    <lineage>
        <taxon>Bacteria</taxon>
        <taxon>Bacillati</taxon>
        <taxon>Bacillota</taxon>
        <taxon>Bacilli</taxon>
        <taxon>Lactobacillales</taxon>
        <taxon>Lactobacillaceae</taxon>
        <taxon>Lacticaseibacillus</taxon>
    </lineage>
</organism>
<proteinExistence type="predicted"/>
<evidence type="ECO:0000313" key="2">
    <source>
        <dbReference type="Proteomes" id="UP001597252"/>
    </source>
</evidence>
<dbReference type="Proteomes" id="UP001597252">
    <property type="component" value="Unassembled WGS sequence"/>
</dbReference>
<accession>A0ABW4E9A9</accession>
<reference evidence="2" key="1">
    <citation type="journal article" date="2019" name="Int. J. Syst. Evol. Microbiol.">
        <title>The Global Catalogue of Microorganisms (GCM) 10K type strain sequencing project: providing services to taxonomists for standard genome sequencing and annotation.</title>
        <authorList>
            <consortium name="The Broad Institute Genomics Platform"/>
            <consortium name="The Broad Institute Genome Sequencing Center for Infectious Disease"/>
            <person name="Wu L."/>
            <person name="Ma J."/>
        </authorList>
    </citation>
    <scope>NUCLEOTIDE SEQUENCE [LARGE SCALE GENOMIC DNA]</scope>
    <source>
        <strain evidence="2">CCM 8903</strain>
    </source>
</reference>